<dbReference type="Pfam" id="PF00201">
    <property type="entry name" value="UDPGT"/>
    <property type="match status" value="1"/>
</dbReference>
<accession>A0A8J1U8W1</accession>
<dbReference type="EMBL" id="CAIIXF020000009">
    <property type="protein sequence ID" value="CAH1794621.1"/>
    <property type="molecule type" value="Genomic_DNA"/>
</dbReference>
<proteinExistence type="inferred from homology"/>
<dbReference type="PANTHER" id="PTHR48043">
    <property type="entry name" value="EG:EG0003.4 PROTEIN-RELATED"/>
    <property type="match status" value="1"/>
</dbReference>
<protein>
    <recommendedName>
        <fullName evidence="5">UDP-glucuronosyltransferase</fullName>
        <ecNumber evidence="5">2.4.1.17</ecNumber>
    </recommendedName>
</protein>
<evidence type="ECO:0000313" key="6">
    <source>
        <dbReference type="EMBL" id="CAH1794621.1"/>
    </source>
</evidence>
<dbReference type="PROSITE" id="PS00375">
    <property type="entry name" value="UDPGT"/>
    <property type="match status" value="1"/>
</dbReference>
<keyword evidence="5" id="KW-0732">Signal</keyword>
<evidence type="ECO:0000313" key="7">
    <source>
        <dbReference type="Proteomes" id="UP000749559"/>
    </source>
</evidence>
<organism evidence="6 7">
    <name type="scientific">Owenia fusiformis</name>
    <name type="common">Polychaete worm</name>
    <dbReference type="NCBI Taxonomy" id="6347"/>
    <lineage>
        <taxon>Eukaryota</taxon>
        <taxon>Metazoa</taxon>
        <taxon>Spiralia</taxon>
        <taxon>Lophotrochozoa</taxon>
        <taxon>Annelida</taxon>
        <taxon>Polychaeta</taxon>
        <taxon>Sedentaria</taxon>
        <taxon>Canalipalpata</taxon>
        <taxon>Sabellida</taxon>
        <taxon>Oweniida</taxon>
        <taxon>Oweniidae</taxon>
        <taxon>Owenia</taxon>
    </lineage>
</organism>
<reference evidence="6" key="1">
    <citation type="submission" date="2022-03" db="EMBL/GenBank/DDBJ databases">
        <authorList>
            <person name="Martin C."/>
        </authorList>
    </citation>
    <scope>NUCLEOTIDE SEQUENCE</scope>
</reference>
<evidence type="ECO:0000256" key="2">
    <source>
        <dbReference type="ARBA" id="ARBA00022676"/>
    </source>
</evidence>
<keyword evidence="2 4" id="KW-0328">Glycosyltransferase</keyword>
<dbReference type="AlphaFoldDB" id="A0A8J1U8W1"/>
<feature type="chain" id="PRO_5042621090" description="UDP-glucuronosyltransferase" evidence="5">
    <location>
        <begin position="20"/>
        <end position="519"/>
    </location>
</feature>
<dbReference type="InterPro" id="IPR035595">
    <property type="entry name" value="UDP_glycos_trans_CS"/>
</dbReference>
<name>A0A8J1U8W1_OWEFU</name>
<dbReference type="Proteomes" id="UP000749559">
    <property type="component" value="Unassembled WGS sequence"/>
</dbReference>
<dbReference type="SUPFAM" id="SSF53756">
    <property type="entry name" value="UDP-Glycosyltransferase/glycogen phosphorylase"/>
    <property type="match status" value="1"/>
</dbReference>
<keyword evidence="5" id="KW-1133">Transmembrane helix</keyword>
<feature type="signal peptide" evidence="5">
    <location>
        <begin position="1"/>
        <end position="19"/>
    </location>
</feature>
<dbReference type="FunFam" id="3.40.50.2000:FF:000021">
    <property type="entry name" value="UDP-glucuronosyltransferase"/>
    <property type="match status" value="1"/>
</dbReference>
<dbReference type="PANTHER" id="PTHR48043:SF145">
    <property type="entry name" value="FI06409P-RELATED"/>
    <property type="match status" value="1"/>
</dbReference>
<evidence type="ECO:0000256" key="1">
    <source>
        <dbReference type="ARBA" id="ARBA00009995"/>
    </source>
</evidence>
<evidence type="ECO:0000256" key="5">
    <source>
        <dbReference type="RuleBase" id="RU362059"/>
    </source>
</evidence>
<comment type="subcellular location">
    <subcellularLocation>
        <location evidence="5">Membrane</location>
        <topology evidence="5">Single-pass membrane protein</topology>
    </subcellularLocation>
</comment>
<dbReference type="InterPro" id="IPR050271">
    <property type="entry name" value="UDP-glycosyltransferase"/>
</dbReference>
<comment type="caution">
    <text evidence="6">The sequence shown here is derived from an EMBL/GenBank/DDBJ whole genome shotgun (WGS) entry which is preliminary data.</text>
</comment>
<dbReference type="GO" id="GO:0015020">
    <property type="term" value="F:glucuronosyltransferase activity"/>
    <property type="evidence" value="ECO:0007669"/>
    <property type="project" value="UniProtKB-EC"/>
</dbReference>
<comment type="similarity">
    <text evidence="1 4">Belongs to the UDP-glycosyltransferase family.</text>
</comment>
<evidence type="ECO:0000256" key="3">
    <source>
        <dbReference type="ARBA" id="ARBA00022679"/>
    </source>
</evidence>
<dbReference type="Gene3D" id="3.40.50.2000">
    <property type="entry name" value="Glycogen Phosphorylase B"/>
    <property type="match status" value="2"/>
</dbReference>
<feature type="transmembrane region" description="Helical" evidence="5">
    <location>
        <begin position="476"/>
        <end position="503"/>
    </location>
</feature>
<keyword evidence="5" id="KW-0472">Membrane</keyword>
<dbReference type="InterPro" id="IPR002213">
    <property type="entry name" value="UDP_glucos_trans"/>
</dbReference>
<gene>
    <name evidence="6" type="ORF">OFUS_LOCUS19291</name>
</gene>
<dbReference type="CDD" id="cd03784">
    <property type="entry name" value="GT1_Gtf-like"/>
    <property type="match status" value="1"/>
</dbReference>
<keyword evidence="3 4" id="KW-0808">Transferase</keyword>
<dbReference type="OrthoDB" id="6106008at2759"/>
<comment type="catalytic activity">
    <reaction evidence="5">
        <text>glucuronate acceptor + UDP-alpha-D-glucuronate = acceptor beta-D-glucuronoside + UDP + H(+)</text>
        <dbReference type="Rhea" id="RHEA:21032"/>
        <dbReference type="ChEBI" id="CHEBI:15378"/>
        <dbReference type="ChEBI" id="CHEBI:58052"/>
        <dbReference type="ChEBI" id="CHEBI:58223"/>
        <dbReference type="ChEBI" id="CHEBI:132367"/>
        <dbReference type="ChEBI" id="CHEBI:132368"/>
        <dbReference type="EC" id="2.4.1.17"/>
    </reaction>
</comment>
<keyword evidence="5" id="KW-0812">Transmembrane</keyword>
<dbReference type="EC" id="2.4.1.17" evidence="5"/>
<dbReference type="GO" id="GO:0016020">
    <property type="term" value="C:membrane"/>
    <property type="evidence" value="ECO:0007669"/>
    <property type="project" value="UniProtKB-SubCell"/>
</dbReference>
<evidence type="ECO:0000256" key="4">
    <source>
        <dbReference type="RuleBase" id="RU003718"/>
    </source>
</evidence>
<sequence>MNVTQFLILLSLCCATIKCSKILIMPMDFGYNSRLMNMLKMGKVLLGAGHQITMMVSDNIEKDAMYKMAEKNSVTSFEVIRYPMPVMDQTTLNQDWLNSMMEVSVFESIKQLVDFHCLIFSHSMKVWDQIANEHFDLIIADEAMISARLVSASLNIPLITYINWGPMSGEVGYVQRFNLAYVPAFMTAVTDTMSFTERISNIWEYFHLQIAMSGIYEKLIVICREYGYGNACDNIQDSPKTVSLVFINRNDALHYPAPFMPHVISIEGIFIDKPKPLSQHYADIIEQAGNNGIIVVSFGSMFRRLWPELSTIFAKAFAAMPQTVIWSYEGPTPEGLGNNTIVNKWIPQEDLMNHPATKLFVTQCGAASTFQAMNNALPTIGIPFFWDQPYNCRLLSDRIKSGKTVSLKDITSEKLQHAMEDVIKDRTYKENADKAAAIYHDQPIPPRDKVIYWAEYVIRHKGAPHLRSQAANELNFFQYFLLDIIGMVCVMCIIVGIIVILMIKKTISFFTNLGKRKLD</sequence>
<keyword evidence="7" id="KW-1185">Reference proteome</keyword>